<gene>
    <name evidence="1" type="ORF">UT17_C0002G0137</name>
</gene>
<sequence>MDDTKKMLRIIINGQSVMKSELLQKIDGLDKKLSGRIDGLEGKFGELDKKLMVLKKG</sequence>
<dbReference type="Proteomes" id="UP000034774">
    <property type="component" value="Unassembled WGS sequence"/>
</dbReference>
<name>A0A0G0P2W9_9BACT</name>
<protein>
    <submittedName>
        <fullName evidence="1">Uncharacterized protein</fullName>
    </submittedName>
</protein>
<accession>A0A0G0P2W9</accession>
<reference evidence="1 2" key="1">
    <citation type="journal article" date="2015" name="Nature">
        <title>rRNA introns, odd ribosomes, and small enigmatic genomes across a large radiation of phyla.</title>
        <authorList>
            <person name="Brown C.T."/>
            <person name="Hug L.A."/>
            <person name="Thomas B.C."/>
            <person name="Sharon I."/>
            <person name="Castelle C.J."/>
            <person name="Singh A."/>
            <person name="Wilkins M.J."/>
            <person name="Williams K.H."/>
            <person name="Banfield J.F."/>
        </authorList>
    </citation>
    <scope>NUCLEOTIDE SEQUENCE [LARGE SCALE GENOMIC DNA]</scope>
</reference>
<proteinExistence type="predicted"/>
<evidence type="ECO:0000313" key="1">
    <source>
        <dbReference type="EMBL" id="KKQ92474.1"/>
    </source>
</evidence>
<organism evidence="1 2">
    <name type="scientific">Candidatus Woesebacteria bacterium GW2011_GWB1_39_10</name>
    <dbReference type="NCBI Taxonomy" id="1618572"/>
    <lineage>
        <taxon>Bacteria</taxon>
        <taxon>Candidatus Woeseibacteriota</taxon>
    </lineage>
</organism>
<comment type="caution">
    <text evidence="1">The sequence shown here is derived from an EMBL/GenBank/DDBJ whole genome shotgun (WGS) entry which is preliminary data.</text>
</comment>
<evidence type="ECO:0000313" key="2">
    <source>
        <dbReference type="Proteomes" id="UP000034774"/>
    </source>
</evidence>
<dbReference type="AlphaFoldDB" id="A0A0G0P2W9"/>
<dbReference type="EMBL" id="LBVU01000002">
    <property type="protein sequence ID" value="KKQ92474.1"/>
    <property type="molecule type" value="Genomic_DNA"/>
</dbReference>